<evidence type="ECO:0000256" key="2">
    <source>
        <dbReference type="ARBA" id="ARBA00022581"/>
    </source>
</evidence>
<dbReference type="InterPro" id="IPR053827">
    <property type="entry name" value="Gp10_C"/>
</dbReference>
<dbReference type="GO" id="GO:0046718">
    <property type="term" value="P:symbiont entry into host cell"/>
    <property type="evidence" value="ECO:0007669"/>
    <property type="project" value="InterPro"/>
</dbReference>
<feature type="domain" description="Phage tail fibre protein N-terminal" evidence="3">
    <location>
        <begin position="1"/>
        <end position="149"/>
    </location>
</feature>
<keyword evidence="2" id="KW-0945">Host-virus interaction</keyword>
<evidence type="ECO:0000256" key="1">
    <source>
        <dbReference type="ARBA" id="ARBA00004328"/>
    </source>
</evidence>
<accession>A0A077NGB1</accession>
<dbReference type="Pfam" id="PF12571">
    <property type="entry name" value="Phage_tail_fib"/>
    <property type="match status" value="1"/>
</dbReference>
<sequence length="759" mass="83208">MSTKYFALLTQLGADKLANAAALGTKIEITHMAVGDGGGSLPTPDTKQTKLINEKRRAAINTLSIDPKNTNQIISEQVIPESEGGWWIREIGLFDKDGILIAVGNCAESYKPQLQEGSGRTQTIRMILIVSSTESVTLKVDPSVVLATREYVDDSIQKHSNSRNHPDATLKEKGFVILSSAVDSNSETHAATPKAVKAAYDFANAANNNANGRVPSGRKVNGKALSEDIHLKASDVDAYNKTETDARVNDAKAQAKAANDNADGRVPTGRKVNGKALNADIALNSGDVGAYSKGETDIRVDEAKALANTANQNAANANNNANTRLEKNQNGADIPNKPKFVENLGLAETKNQAQNSVPNSRKVNGKSLVNDVTLNSEDVQGEPRFNQTIDLTGLSSDRYYPVWWRFPLNEHGANSWLTIHRNYAENRENKNPFGKDVTHLAGLEVQIEGSDTLWGGDAHYLNIKRINQRYRNTVKKIQYGMMSIARSVDGKYPLYYDWKSGDITECRVYSGCYLRGGLTYHVTSNFNSLDYSRKEDEVEIWHSVSDSDKREIKWTVKSYAIDDPLLGKDYDDTVTPYGSSITDMLYPVGIVVWFAQNKNPNTLFPKTQWKYIGENKTIRLANQNGSDVLSVGGNDSITLTGAQIPSHNHQFNATTSSFDYGAKTTNSSGNHFHDSGWGEAYAESARYGTYDNTRNNVGSGETDSDNYKYKTSTDGAHTHTVHIGAHTHSISGTTGNSGSNSAINITNSYIMLMGWFRVE</sequence>
<dbReference type="InterPro" id="IPR005068">
    <property type="entry name" value="Phage_lambda_Stf-r2"/>
</dbReference>
<comment type="caution">
    <text evidence="5">The sequence shown here is derived from an EMBL/GenBank/DDBJ whole genome shotgun (WGS) entry which is preliminary data.</text>
</comment>
<protein>
    <submittedName>
        <fullName evidence="5">Uncharacterized protein</fullName>
    </submittedName>
</protein>
<name>A0A077NGB1_XENBV</name>
<dbReference type="InterPro" id="IPR051934">
    <property type="entry name" value="Phage_Tail_Fiber_Structural"/>
</dbReference>
<evidence type="ECO:0000259" key="4">
    <source>
        <dbReference type="Pfam" id="PF21939"/>
    </source>
</evidence>
<dbReference type="Pfam" id="PF21939">
    <property type="entry name" value="Gp10_C"/>
    <property type="match status" value="1"/>
</dbReference>
<proteinExistence type="predicted"/>
<evidence type="ECO:0000259" key="3">
    <source>
        <dbReference type="Pfam" id="PF12571"/>
    </source>
</evidence>
<organism evidence="5">
    <name type="scientific">Xenorhabdus bovienii str. puntauvense</name>
    <dbReference type="NCBI Taxonomy" id="1398201"/>
    <lineage>
        <taxon>Bacteria</taxon>
        <taxon>Pseudomonadati</taxon>
        <taxon>Pseudomonadota</taxon>
        <taxon>Gammaproteobacteria</taxon>
        <taxon>Enterobacterales</taxon>
        <taxon>Morganellaceae</taxon>
        <taxon>Xenorhabdus</taxon>
    </lineage>
</organism>
<reference evidence="5" key="1">
    <citation type="submission" date="2013-07" db="EMBL/GenBank/DDBJ databases">
        <title>Sub-species coevolution in mutualistic symbiosis.</title>
        <authorList>
            <person name="Murfin K."/>
            <person name="Klassen J."/>
            <person name="Lee M."/>
            <person name="Forst S."/>
            <person name="Stock P."/>
            <person name="Goodrich-Blair H."/>
        </authorList>
    </citation>
    <scope>NUCLEOTIDE SEQUENCE [LARGE SCALE GENOMIC DNA]</scope>
    <source>
        <strain evidence="5">Puntauvense</strain>
    </source>
</reference>
<evidence type="ECO:0000313" key="5">
    <source>
        <dbReference type="EMBL" id="CDG97809.1"/>
    </source>
</evidence>
<comment type="subcellular location">
    <subcellularLocation>
        <location evidence="1">Virion</location>
    </subcellularLocation>
</comment>
<dbReference type="Pfam" id="PF03406">
    <property type="entry name" value="Phage_fiber_2"/>
    <property type="match status" value="1"/>
</dbReference>
<dbReference type="AlphaFoldDB" id="A0A077NGB1"/>
<dbReference type="PANTHER" id="PTHR35191:SF1">
    <property type="entry name" value="PROPHAGE SIDE TAIL FIBER PROTEIN HOMOLOG STFQ-RELATED"/>
    <property type="match status" value="1"/>
</dbReference>
<dbReference type="InterPro" id="IPR022225">
    <property type="entry name" value="Phage_tail_fibre_N"/>
</dbReference>
<dbReference type="Proteomes" id="UP000028511">
    <property type="component" value="Unassembled WGS sequence"/>
</dbReference>
<dbReference type="HOGENOM" id="CLU_367197_0_0_6"/>
<dbReference type="EMBL" id="CBSW010000204">
    <property type="protein sequence ID" value="CDG97809.1"/>
    <property type="molecule type" value="Genomic_DNA"/>
</dbReference>
<gene>
    <name evidence="5" type="ORF">XBP1_2820047</name>
</gene>
<feature type="domain" description="Baseplate structural protein Gp10 C-terminal" evidence="4">
    <location>
        <begin position="581"/>
        <end position="758"/>
    </location>
</feature>
<dbReference type="GO" id="GO:0019062">
    <property type="term" value="P:virion attachment to host cell"/>
    <property type="evidence" value="ECO:0007669"/>
    <property type="project" value="InterPro"/>
</dbReference>
<dbReference type="PANTHER" id="PTHR35191">
    <property type="entry name" value="PROPHAGE SIDE TAIL FIBER PROTEIN HOMOLOG STFQ-RELATED"/>
    <property type="match status" value="1"/>
</dbReference>